<evidence type="ECO:0000256" key="6">
    <source>
        <dbReference type="ARBA" id="ARBA00022842"/>
    </source>
</evidence>
<comment type="cofactor">
    <cofactor evidence="1">
        <name>Mg(2+)</name>
        <dbReference type="ChEBI" id="CHEBI:18420"/>
    </cofactor>
</comment>
<dbReference type="Gene3D" id="2.40.50.140">
    <property type="entry name" value="Nucleic acid-binding proteins"/>
    <property type="match status" value="1"/>
</dbReference>
<dbReference type="GO" id="GO:0004540">
    <property type="term" value="F:RNA nuclease activity"/>
    <property type="evidence" value="ECO:0007669"/>
    <property type="project" value="InterPro"/>
</dbReference>
<evidence type="ECO:0000259" key="8">
    <source>
        <dbReference type="Pfam" id="PF10150"/>
    </source>
</evidence>
<sequence>MKKILINFVKKNTLRIATIKKNNIYDFKIENNEFITQTLNIYQGIIIKIEYSLEAIFVNYEKKKIGLLPFKEISKYYFFKKKINFNKNNIKYIFNNKQKIVVQIIKSEYKNKKAVLTTFIQLIGCYIILLPNSGNAIKISKKIQGIDRINLKKNITKLYIPKNMSLIIRTSGKKKSIQQLNQDIIFNVNKWEKIKKKIQYSLYPILIYQENNIMIRIFRDYLNYHVNEIIIDNINIFNLSYIYIILLNKLYLLNKIILYTWKIPLFQYYNVEKQIYILLKRKILLPSGGLIIIDFTESVTAIDVNSYKCLKTSSIEETALYTNLESVNEIVRQIRLRNIGGLIIIDFINMKIINNIKIVQKRIKQLILRDAARVKIGNISQFGILELSRQKLNLSSFKNQQYVCSQCQKYTMKKL</sequence>
<keyword evidence="3" id="KW-0479">Metal-binding</keyword>
<dbReference type="Proteomes" id="UP000298636">
    <property type="component" value="Chromosome"/>
</dbReference>
<dbReference type="NCBIfam" id="TIGR00757">
    <property type="entry name" value="RNaseEG"/>
    <property type="match status" value="1"/>
</dbReference>
<evidence type="ECO:0000256" key="4">
    <source>
        <dbReference type="ARBA" id="ARBA00022759"/>
    </source>
</evidence>
<reference evidence="9 10" key="1">
    <citation type="submission" date="2018-10" db="EMBL/GenBank/DDBJ databases">
        <title>Comparative functional genomics of the obligate endosymbiont Buchnera aphidicola.</title>
        <authorList>
            <person name="Chong R.A."/>
        </authorList>
    </citation>
    <scope>NUCLEOTIDE SEQUENCE [LARGE SCALE GENOMIC DNA]</scope>
    <source>
        <strain evidence="9 10">Ssp</strain>
    </source>
</reference>
<dbReference type="RefSeq" id="WP_158351839.1">
    <property type="nucleotide sequence ID" value="NZ_CP032998.1"/>
</dbReference>
<proteinExistence type="predicted"/>
<dbReference type="GO" id="GO:0003723">
    <property type="term" value="F:RNA binding"/>
    <property type="evidence" value="ECO:0007669"/>
    <property type="project" value="UniProtKB-KW"/>
</dbReference>
<keyword evidence="5" id="KW-0378">Hydrolase</keyword>
<evidence type="ECO:0000256" key="7">
    <source>
        <dbReference type="ARBA" id="ARBA00022884"/>
    </source>
</evidence>
<dbReference type="GO" id="GO:0046872">
    <property type="term" value="F:metal ion binding"/>
    <property type="evidence" value="ECO:0007669"/>
    <property type="project" value="UniProtKB-KW"/>
</dbReference>
<dbReference type="EMBL" id="CP032998">
    <property type="protein sequence ID" value="QCI26386.1"/>
    <property type="molecule type" value="Genomic_DNA"/>
</dbReference>
<dbReference type="PANTHER" id="PTHR30001:SF1">
    <property type="entry name" value="RIBONUCLEASE E_G-LIKE PROTEIN, CHLOROPLASTIC"/>
    <property type="match status" value="1"/>
</dbReference>
<gene>
    <name evidence="9" type="ORF">D9V79_01075</name>
</gene>
<dbReference type="InterPro" id="IPR019307">
    <property type="entry name" value="RNA-bd_AU-1/RNase_E/G"/>
</dbReference>
<keyword evidence="2" id="KW-0540">Nuclease</keyword>
<organism evidence="9 10">
    <name type="scientific">Buchnera aphidicola</name>
    <name type="common">Stegophylla sp.</name>
    <dbReference type="NCBI Taxonomy" id="2315800"/>
    <lineage>
        <taxon>Bacteria</taxon>
        <taxon>Pseudomonadati</taxon>
        <taxon>Pseudomonadota</taxon>
        <taxon>Gammaproteobacteria</taxon>
        <taxon>Enterobacterales</taxon>
        <taxon>Erwiniaceae</taxon>
        <taxon>Buchnera</taxon>
    </lineage>
</organism>
<evidence type="ECO:0000256" key="5">
    <source>
        <dbReference type="ARBA" id="ARBA00022801"/>
    </source>
</evidence>
<evidence type="ECO:0000313" key="10">
    <source>
        <dbReference type="Proteomes" id="UP000298636"/>
    </source>
</evidence>
<dbReference type="PANTHER" id="PTHR30001">
    <property type="entry name" value="RIBONUCLEASE"/>
    <property type="match status" value="1"/>
</dbReference>
<dbReference type="Pfam" id="PF10150">
    <property type="entry name" value="RNase_E_G"/>
    <property type="match status" value="1"/>
</dbReference>
<keyword evidence="6" id="KW-0460">Magnesium</keyword>
<dbReference type="GO" id="GO:0016787">
    <property type="term" value="F:hydrolase activity"/>
    <property type="evidence" value="ECO:0007669"/>
    <property type="project" value="UniProtKB-KW"/>
</dbReference>
<feature type="domain" description="RNA-binding protein AU-1/Ribonuclease E/G" evidence="8">
    <location>
        <begin position="122"/>
        <end position="391"/>
    </location>
</feature>
<keyword evidence="4" id="KW-0255">Endonuclease</keyword>
<protein>
    <submittedName>
        <fullName evidence="9">Rne/Rng family ribonuclease</fullName>
    </submittedName>
</protein>
<evidence type="ECO:0000313" key="9">
    <source>
        <dbReference type="EMBL" id="QCI26386.1"/>
    </source>
</evidence>
<dbReference type="GO" id="GO:0006364">
    <property type="term" value="P:rRNA processing"/>
    <property type="evidence" value="ECO:0007669"/>
    <property type="project" value="TreeGrafter"/>
</dbReference>
<evidence type="ECO:0000256" key="1">
    <source>
        <dbReference type="ARBA" id="ARBA00001946"/>
    </source>
</evidence>
<dbReference type="SUPFAM" id="SSF50249">
    <property type="entry name" value="Nucleic acid-binding proteins"/>
    <property type="match status" value="1"/>
</dbReference>
<evidence type="ECO:0000256" key="3">
    <source>
        <dbReference type="ARBA" id="ARBA00022723"/>
    </source>
</evidence>
<dbReference type="OrthoDB" id="9804278at2"/>
<dbReference type="InterPro" id="IPR012340">
    <property type="entry name" value="NA-bd_OB-fold"/>
</dbReference>
<evidence type="ECO:0000256" key="2">
    <source>
        <dbReference type="ARBA" id="ARBA00022722"/>
    </source>
</evidence>
<name>A0A4D6Y8U2_9GAMM</name>
<keyword evidence="7" id="KW-0694">RNA-binding</keyword>
<dbReference type="GO" id="GO:0004519">
    <property type="term" value="F:endonuclease activity"/>
    <property type="evidence" value="ECO:0007669"/>
    <property type="project" value="UniProtKB-KW"/>
</dbReference>
<keyword evidence="10" id="KW-1185">Reference proteome</keyword>
<dbReference type="GO" id="GO:0005737">
    <property type="term" value="C:cytoplasm"/>
    <property type="evidence" value="ECO:0007669"/>
    <property type="project" value="TreeGrafter"/>
</dbReference>
<dbReference type="AlphaFoldDB" id="A0A4D6Y8U2"/>
<accession>A0A4D6Y8U2</accession>
<dbReference type="InterPro" id="IPR004659">
    <property type="entry name" value="RNase_E/G"/>
</dbReference>